<dbReference type="EMBL" id="JBJXBP010000003">
    <property type="protein sequence ID" value="KAL3839499.1"/>
    <property type="molecule type" value="Genomic_DNA"/>
</dbReference>
<protein>
    <submittedName>
        <fullName evidence="2">Uncharacterized protein</fullName>
    </submittedName>
</protein>
<dbReference type="AlphaFoldDB" id="A0ABD3TQU6"/>
<sequence length="80" mass="8836">MFKTIKNPNFTQSKSLLFSLSLPPPTSSSVSHPRLSPNLCDSTTASQTAPPLPTAAAKLKSARLHRFGLYFLLFLWISLF</sequence>
<reference evidence="2 3" key="1">
    <citation type="submission" date="2024-12" db="EMBL/GenBank/DDBJ databases">
        <title>The unique morphological basis and parallel evolutionary history of personate flowers in Penstemon.</title>
        <authorList>
            <person name="Depatie T.H."/>
            <person name="Wessinger C.A."/>
        </authorList>
    </citation>
    <scope>NUCLEOTIDE SEQUENCE [LARGE SCALE GENOMIC DNA]</scope>
    <source>
        <strain evidence="2">WTNN_2</strain>
        <tissue evidence="2">Leaf</tissue>
    </source>
</reference>
<dbReference type="Proteomes" id="UP001634393">
    <property type="component" value="Unassembled WGS sequence"/>
</dbReference>
<accession>A0ABD3TQU6</accession>
<evidence type="ECO:0000313" key="3">
    <source>
        <dbReference type="Proteomes" id="UP001634393"/>
    </source>
</evidence>
<proteinExistence type="predicted"/>
<gene>
    <name evidence="2" type="ORF">ACJIZ3_024090</name>
</gene>
<organism evidence="2 3">
    <name type="scientific">Penstemon smallii</name>
    <dbReference type="NCBI Taxonomy" id="265156"/>
    <lineage>
        <taxon>Eukaryota</taxon>
        <taxon>Viridiplantae</taxon>
        <taxon>Streptophyta</taxon>
        <taxon>Embryophyta</taxon>
        <taxon>Tracheophyta</taxon>
        <taxon>Spermatophyta</taxon>
        <taxon>Magnoliopsida</taxon>
        <taxon>eudicotyledons</taxon>
        <taxon>Gunneridae</taxon>
        <taxon>Pentapetalae</taxon>
        <taxon>asterids</taxon>
        <taxon>lamiids</taxon>
        <taxon>Lamiales</taxon>
        <taxon>Plantaginaceae</taxon>
        <taxon>Cheloneae</taxon>
        <taxon>Penstemon</taxon>
    </lineage>
</organism>
<evidence type="ECO:0000313" key="2">
    <source>
        <dbReference type="EMBL" id="KAL3839499.1"/>
    </source>
</evidence>
<feature type="region of interest" description="Disordered" evidence="1">
    <location>
        <begin position="22"/>
        <end position="49"/>
    </location>
</feature>
<name>A0ABD3TQU6_9LAMI</name>
<evidence type="ECO:0000256" key="1">
    <source>
        <dbReference type="SAM" id="MobiDB-lite"/>
    </source>
</evidence>
<comment type="caution">
    <text evidence="2">The sequence shown here is derived from an EMBL/GenBank/DDBJ whole genome shotgun (WGS) entry which is preliminary data.</text>
</comment>
<keyword evidence="3" id="KW-1185">Reference proteome</keyword>
<feature type="compositionally biased region" description="Low complexity" evidence="1">
    <location>
        <begin position="22"/>
        <end position="33"/>
    </location>
</feature>